<proteinExistence type="predicted"/>
<organism evidence="2 3">
    <name type="scientific">Collybia nuda</name>
    <dbReference type="NCBI Taxonomy" id="64659"/>
    <lineage>
        <taxon>Eukaryota</taxon>
        <taxon>Fungi</taxon>
        <taxon>Dikarya</taxon>
        <taxon>Basidiomycota</taxon>
        <taxon>Agaricomycotina</taxon>
        <taxon>Agaricomycetes</taxon>
        <taxon>Agaricomycetidae</taxon>
        <taxon>Agaricales</taxon>
        <taxon>Tricholomatineae</taxon>
        <taxon>Clitocybaceae</taxon>
        <taxon>Collybia</taxon>
    </lineage>
</organism>
<name>A0A9P5Y3X2_9AGAR</name>
<dbReference type="AlphaFoldDB" id="A0A9P5Y3X2"/>
<protein>
    <submittedName>
        <fullName evidence="2">Uncharacterized protein</fullName>
    </submittedName>
</protein>
<sequence>MTVFQLCTHVTASVSHVLVFTFLFCVVFLRCAAVIRSTYCYLHVNGLNCNKYKVGSE</sequence>
<keyword evidence="1" id="KW-0472">Membrane</keyword>
<dbReference type="EMBL" id="MU150279">
    <property type="protein sequence ID" value="KAF9461802.1"/>
    <property type="molecule type" value="Genomic_DNA"/>
</dbReference>
<accession>A0A9P5Y3X2</accession>
<keyword evidence="3" id="KW-1185">Reference proteome</keyword>
<evidence type="ECO:0000313" key="3">
    <source>
        <dbReference type="Proteomes" id="UP000807353"/>
    </source>
</evidence>
<comment type="caution">
    <text evidence="2">The sequence shown here is derived from an EMBL/GenBank/DDBJ whole genome shotgun (WGS) entry which is preliminary data.</text>
</comment>
<feature type="transmembrane region" description="Helical" evidence="1">
    <location>
        <begin position="12"/>
        <end position="33"/>
    </location>
</feature>
<gene>
    <name evidence="2" type="ORF">BDZ94DRAFT_795675</name>
</gene>
<evidence type="ECO:0000313" key="2">
    <source>
        <dbReference type="EMBL" id="KAF9461802.1"/>
    </source>
</evidence>
<keyword evidence="1" id="KW-1133">Transmembrane helix</keyword>
<evidence type="ECO:0000256" key="1">
    <source>
        <dbReference type="SAM" id="Phobius"/>
    </source>
</evidence>
<dbReference type="Proteomes" id="UP000807353">
    <property type="component" value="Unassembled WGS sequence"/>
</dbReference>
<keyword evidence="1" id="KW-0812">Transmembrane</keyword>
<reference evidence="2" key="1">
    <citation type="submission" date="2020-11" db="EMBL/GenBank/DDBJ databases">
        <authorList>
            <consortium name="DOE Joint Genome Institute"/>
            <person name="Ahrendt S."/>
            <person name="Riley R."/>
            <person name="Andreopoulos W."/>
            <person name="Labutti K."/>
            <person name="Pangilinan J."/>
            <person name="Ruiz-Duenas F.J."/>
            <person name="Barrasa J.M."/>
            <person name="Sanchez-Garcia M."/>
            <person name="Camarero S."/>
            <person name="Miyauchi S."/>
            <person name="Serrano A."/>
            <person name="Linde D."/>
            <person name="Babiker R."/>
            <person name="Drula E."/>
            <person name="Ayuso-Fernandez I."/>
            <person name="Pacheco R."/>
            <person name="Padilla G."/>
            <person name="Ferreira P."/>
            <person name="Barriuso J."/>
            <person name="Kellner H."/>
            <person name="Castanera R."/>
            <person name="Alfaro M."/>
            <person name="Ramirez L."/>
            <person name="Pisabarro A.G."/>
            <person name="Kuo A."/>
            <person name="Tritt A."/>
            <person name="Lipzen A."/>
            <person name="He G."/>
            <person name="Yan M."/>
            <person name="Ng V."/>
            <person name="Cullen D."/>
            <person name="Martin F."/>
            <person name="Rosso M.-N."/>
            <person name="Henrissat B."/>
            <person name="Hibbett D."/>
            <person name="Martinez A.T."/>
            <person name="Grigoriev I.V."/>
        </authorList>
    </citation>
    <scope>NUCLEOTIDE SEQUENCE</scope>
    <source>
        <strain evidence="2">CBS 247.69</strain>
    </source>
</reference>